<reference evidence="1 2" key="1">
    <citation type="journal article" date="2012" name="New Phytol.">
        <title>Insight into trade-off between wood decay and parasitism from the genome of a fungal forest pathogen.</title>
        <authorList>
            <person name="Olson A."/>
            <person name="Aerts A."/>
            <person name="Asiegbu F."/>
            <person name="Belbahri L."/>
            <person name="Bouzid O."/>
            <person name="Broberg A."/>
            <person name="Canback B."/>
            <person name="Coutinho P.M."/>
            <person name="Cullen D."/>
            <person name="Dalman K."/>
            <person name="Deflorio G."/>
            <person name="van Diepen L.T."/>
            <person name="Dunand C."/>
            <person name="Duplessis S."/>
            <person name="Durling M."/>
            <person name="Gonthier P."/>
            <person name="Grimwood J."/>
            <person name="Fossdal C.G."/>
            <person name="Hansson D."/>
            <person name="Henrissat B."/>
            <person name="Hietala A."/>
            <person name="Himmelstrand K."/>
            <person name="Hoffmeister D."/>
            <person name="Hogberg N."/>
            <person name="James T.Y."/>
            <person name="Karlsson M."/>
            <person name="Kohler A."/>
            <person name="Kues U."/>
            <person name="Lee Y.H."/>
            <person name="Lin Y.C."/>
            <person name="Lind M."/>
            <person name="Lindquist E."/>
            <person name="Lombard V."/>
            <person name="Lucas S."/>
            <person name="Lunden K."/>
            <person name="Morin E."/>
            <person name="Murat C."/>
            <person name="Park J."/>
            <person name="Raffaello T."/>
            <person name="Rouze P."/>
            <person name="Salamov A."/>
            <person name="Schmutz J."/>
            <person name="Solheim H."/>
            <person name="Stahlberg J."/>
            <person name="Velez H."/>
            <person name="de Vries R.P."/>
            <person name="Wiebenga A."/>
            <person name="Woodward S."/>
            <person name="Yakovlev I."/>
            <person name="Garbelotto M."/>
            <person name="Martin F."/>
            <person name="Grigoriev I.V."/>
            <person name="Stenlid J."/>
        </authorList>
    </citation>
    <scope>NUCLEOTIDE SEQUENCE [LARGE SCALE GENOMIC DNA]</scope>
    <source>
        <strain evidence="1 2">TC 32-1</strain>
    </source>
</reference>
<sequence length="138" mass="14842">MVITAYCTTLITIRIWSTSNASQSVSSLRPVIIAMVESGALYTSSILCVLVTYLASSYGTYTSLDTVMPFVIKRQISSGSSNMMDSGNGSNGADAMRAPIEVWTSSSVRQDRDALPMKTFWSQNGASDDTKYSGPTIV</sequence>
<organism evidence="1 2">
    <name type="scientific">Heterobasidion irregulare (strain TC 32-1)</name>
    <dbReference type="NCBI Taxonomy" id="747525"/>
    <lineage>
        <taxon>Eukaryota</taxon>
        <taxon>Fungi</taxon>
        <taxon>Dikarya</taxon>
        <taxon>Basidiomycota</taxon>
        <taxon>Agaricomycotina</taxon>
        <taxon>Agaricomycetes</taxon>
        <taxon>Russulales</taxon>
        <taxon>Bondarzewiaceae</taxon>
        <taxon>Heterobasidion</taxon>
        <taxon>Heterobasidion annosum species complex</taxon>
    </lineage>
</organism>
<evidence type="ECO:0000313" key="2">
    <source>
        <dbReference type="Proteomes" id="UP000030671"/>
    </source>
</evidence>
<dbReference type="Proteomes" id="UP000030671">
    <property type="component" value="Unassembled WGS sequence"/>
</dbReference>
<gene>
    <name evidence="1" type="ORF">HETIRDRAFT_421788</name>
</gene>
<proteinExistence type="predicted"/>
<dbReference type="GeneID" id="20673748"/>
<dbReference type="InParanoid" id="W4JRZ0"/>
<dbReference type="RefSeq" id="XP_009551224.1">
    <property type="nucleotide sequence ID" value="XM_009552929.1"/>
</dbReference>
<dbReference type="AlphaFoldDB" id="W4JRZ0"/>
<accession>W4JRZ0</accession>
<dbReference type="HOGENOM" id="CLU_1855531_0_0_1"/>
<evidence type="ECO:0000313" key="1">
    <source>
        <dbReference type="EMBL" id="ETW76298.1"/>
    </source>
</evidence>
<dbReference type="KEGG" id="hir:HETIRDRAFT_421788"/>
<dbReference type="OrthoDB" id="2756618at2759"/>
<keyword evidence="2" id="KW-1185">Reference proteome</keyword>
<protein>
    <submittedName>
        <fullName evidence="1">Uncharacterized protein</fullName>
    </submittedName>
</protein>
<name>W4JRZ0_HETIT</name>
<dbReference type="EMBL" id="KI925464">
    <property type="protein sequence ID" value="ETW76298.1"/>
    <property type="molecule type" value="Genomic_DNA"/>
</dbReference>